<comment type="caution">
    <text evidence="6">The sequence shown here is derived from an EMBL/GenBank/DDBJ whole genome shotgun (WGS) entry which is preliminary data.</text>
</comment>
<evidence type="ECO:0000256" key="1">
    <source>
        <dbReference type="ARBA" id="ARBA00006739"/>
    </source>
</evidence>
<evidence type="ECO:0000313" key="6">
    <source>
        <dbReference type="EMBL" id="OGM98033.1"/>
    </source>
</evidence>
<evidence type="ECO:0000256" key="2">
    <source>
        <dbReference type="ARBA" id="ARBA00022676"/>
    </source>
</evidence>
<dbReference type="SUPFAM" id="SSF53448">
    <property type="entry name" value="Nucleotide-diphospho-sugar transferases"/>
    <property type="match status" value="1"/>
</dbReference>
<keyword evidence="3" id="KW-0808">Transferase</keyword>
<dbReference type="PANTHER" id="PTHR43179:SF12">
    <property type="entry name" value="GALACTOFURANOSYLTRANSFERASE GLFT2"/>
    <property type="match status" value="1"/>
</dbReference>
<reference evidence="6 7" key="1">
    <citation type="journal article" date="2016" name="Nat. Commun.">
        <title>Thousands of microbial genomes shed light on interconnected biogeochemical processes in an aquifer system.</title>
        <authorList>
            <person name="Anantharaman K."/>
            <person name="Brown C.T."/>
            <person name="Hug L.A."/>
            <person name="Sharon I."/>
            <person name="Castelle C.J."/>
            <person name="Probst A.J."/>
            <person name="Thomas B.C."/>
            <person name="Singh A."/>
            <person name="Wilkins M.J."/>
            <person name="Karaoz U."/>
            <person name="Brodie E.L."/>
            <person name="Williams K.H."/>
            <person name="Hubbard S.S."/>
            <person name="Banfield J.F."/>
        </authorList>
    </citation>
    <scope>NUCLEOTIDE SEQUENCE [LARGE SCALE GENOMIC DNA]</scope>
</reference>
<dbReference type="Proteomes" id="UP000176893">
    <property type="component" value="Unassembled WGS sequence"/>
</dbReference>
<evidence type="ECO:0000313" key="7">
    <source>
        <dbReference type="Proteomes" id="UP000176893"/>
    </source>
</evidence>
<dbReference type="Pfam" id="PF00535">
    <property type="entry name" value="Glycos_transf_2"/>
    <property type="match status" value="1"/>
</dbReference>
<keyword evidence="4" id="KW-0472">Membrane</keyword>
<dbReference type="PANTHER" id="PTHR43179">
    <property type="entry name" value="RHAMNOSYLTRANSFERASE WBBL"/>
    <property type="match status" value="1"/>
</dbReference>
<keyword evidence="4" id="KW-1133">Transmembrane helix</keyword>
<feature type="transmembrane region" description="Helical" evidence="4">
    <location>
        <begin position="368"/>
        <end position="388"/>
    </location>
</feature>
<keyword evidence="4" id="KW-0812">Transmembrane</keyword>
<dbReference type="AlphaFoldDB" id="A0A1F8EB60"/>
<comment type="similarity">
    <text evidence="1">Belongs to the glycosyltransferase 2 family.</text>
</comment>
<dbReference type="InterPro" id="IPR029044">
    <property type="entry name" value="Nucleotide-diphossugar_trans"/>
</dbReference>
<dbReference type="Gene3D" id="3.90.550.10">
    <property type="entry name" value="Spore Coat Polysaccharide Biosynthesis Protein SpsA, Chain A"/>
    <property type="match status" value="1"/>
</dbReference>
<gene>
    <name evidence="6" type="ORF">A2649_01710</name>
</gene>
<feature type="domain" description="Glycosyltransferase 2-like" evidence="5">
    <location>
        <begin position="8"/>
        <end position="131"/>
    </location>
</feature>
<dbReference type="GO" id="GO:0016757">
    <property type="term" value="F:glycosyltransferase activity"/>
    <property type="evidence" value="ECO:0007669"/>
    <property type="project" value="UniProtKB-KW"/>
</dbReference>
<dbReference type="InterPro" id="IPR001173">
    <property type="entry name" value="Glyco_trans_2-like"/>
</dbReference>
<dbReference type="STRING" id="1802661.A2649_01710"/>
<evidence type="ECO:0000256" key="4">
    <source>
        <dbReference type="SAM" id="Phobius"/>
    </source>
</evidence>
<evidence type="ECO:0000259" key="5">
    <source>
        <dbReference type="Pfam" id="PF00535"/>
    </source>
</evidence>
<sequence length="394" mass="45864">MNNALVTINIVVINGEKYIRHCLDAILAQTYPHNLVELNILDNGSTDDTIKIIKDWLSTIDDKLWSKFVLLEGKTNLGMWPGQEELLKYSSGKYILSVSVDVMIDKNFVERAVAICEADPGVGAVQAKIYQYNLRDLQPTTYDPQRSIIDTCGFALTRERKVINIGHGKQDGPAFSRQQVIFGVEGAVPFFRRTALEDCKTSGWIWDPDYFWYGDDLDLAWRMTLFGHKQIYSPEIIAWHDRSTTKGNITTDLLSDYVHRRKLRRQIPIHKRRLDWSNTRFTVIKNDYLRNILLDLPAIIIREINVQGYAGLFEQKVLLEWGRFLLLLPRMIRRRHTIMKRARMDVNEMRSLMLTNIHEERQIPASEISWRILQILVIVMVVFFALQLSKMIIQ</sequence>
<organism evidence="6 7">
    <name type="scientific">Candidatus Yanofskybacteria bacterium RIFCSPHIGHO2_01_FULL_41_26</name>
    <dbReference type="NCBI Taxonomy" id="1802661"/>
    <lineage>
        <taxon>Bacteria</taxon>
        <taxon>Candidatus Yanofskyibacteriota</taxon>
    </lineage>
</organism>
<keyword evidence="2" id="KW-0328">Glycosyltransferase</keyword>
<evidence type="ECO:0000256" key="3">
    <source>
        <dbReference type="ARBA" id="ARBA00022679"/>
    </source>
</evidence>
<proteinExistence type="inferred from homology"/>
<accession>A0A1F8EB60</accession>
<dbReference type="EMBL" id="MGJB01000018">
    <property type="protein sequence ID" value="OGM98033.1"/>
    <property type="molecule type" value="Genomic_DNA"/>
</dbReference>
<protein>
    <recommendedName>
        <fullName evidence="5">Glycosyltransferase 2-like domain-containing protein</fullName>
    </recommendedName>
</protein>
<name>A0A1F8EB60_9BACT</name>